<sequence>MEEGQLDAQAWSEALTLYKWLCTFVGVAPREHDEWWLDVGAIMRLETQDPRGWESIDPYEGEEERLEDPLFPWLETPSTTVDAERYRRRVDEIPRSSVRSLIVLLGAGTSRLDLSKSLGWEERRPEMERRAGVILSRFPDGTRFYTNLGWKSDHPEFYEQPFRTHAPFSQYDWDAGLIAVNDDEVAVLWNFLSL</sequence>
<reference evidence="1 2" key="1">
    <citation type="submission" date="2015-02" db="EMBL/GenBank/DDBJ databases">
        <authorList>
            <person name="Ju K.-S."/>
            <person name="Doroghazi J.R."/>
            <person name="Metcalf W."/>
        </authorList>
    </citation>
    <scope>NUCLEOTIDE SEQUENCE [LARGE SCALE GENOMIC DNA]</scope>
    <source>
        <strain evidence="1 2">NRRL ISP-5550</strain>
    </source>
</reference>
<name>A0A0F4J7F4_9ACTN</name>
<evidence type="ECO:0000313" key="2">
    <source>
        <dbReference type="Proteomes" id="UP000033551"/>
    </source>
</evidence>
<dbReference type="AlphaFoldDB" id="A0A0F4J7F4"/>
<dbReference type="EMBL" id="JZWV01000696">
    <property type="protein sequence ID" value="KJY28886.1"/>
    <property type="molecule type" value="Genomic_DNA"/>
</dbReference>
<organism evidence="1 2">
    <name type="scientific">Streptomyces katrae</name>
    <dbReference type="NCBI Taxonomy" id="68223"/>
    <lineage>
        <taxon>Bacteria</taxon>
        <taxon>Bacillati</taxon>
        <taxon>Actinomycetota</taxon>
        <taxon>Actinomycetes</taxon>
        <taxon>Kitasatosporales</taxon>
        <taxon>Streptomycetaceae</taxon>
        <taxon>Streptomyces</taxon>
    </lineage>
</organism>
<protein>
    <submittedName>
        <fullName evidence="1">Uncharacterized protein</fullName>
    </submittedName>
</protein>
<accession>A0A0F4J7F4</accession>
<proteinExistence type="predicted"/>
<dbReference type="PATRIC" id="fig|68223.7.peg.840"/>
<dbReference type="STRING" id="68223.GCA_002028425_01950"/>
<comment type="caution">
    <text evidence="1">The sequence shown here is derived from an EMBL/GenBank/DDBJ whole genome shotgun (WGS) entry which is preliminary data.</text>
</comment>
<dbReference type="OrthoDB" id="4303187at2"/>
<dbReference type="Proteomes" id="UP000033551">
    <property type="component" value="Unassembled WGS sequence"/>
</dbReference>
<evidence type="ECO:0000313" key="1">
    <source>
        <dbReference type="EMBL" id="KJY28886.1"/>
    </source>
</evidence>
<gene>
    <name evidence="1" type="ORF">VR44_24295</name>
</gene>
<keyword evidence="2" id="KW-1185">Reference proteome</keyword>